<dbReference type="Proteomes" id="UP001501005">
    <property type="component" value="Unassembled WGS sequence"/>
</dbReference>
<dbReference type="EMBL" id="BAAAHG010000009">
    <property type="protein sequence ID" value="GAA0908941.1"/>
    <property type="molecule type" value="Genomic_DNA"/>
</dbReference>
<comment type="caution">
    <text evidence="1">The sequence shown here is derived from an EMBL/GenBank/DDBJ whole genome shotgun (WGS) entry which is preliminary data.</text>
</comment>
<proteinExistence type="predicted"/>
<reference evidence="2" key="1">
    <citation type="journal article" date="2019" name="Int. J. Syst. Evol. Microbiol.">
        <title>The Global Catalogue of Microorganisms (GCM) 10K type strain sequencing project: providing services to taxonomists for standard genome sequencing and annotation.</title>
        <authorList>
            <consortium name="The Broad Institute Genomics Platform"/>
            <consortium name="The Broad Institute Genome Sequencing Center for Infectious Disease"/>
            <person name="Wu L."/>
            <person name="Ma J."/>
        </authorList>
    </citation>
    <scope>NUCLEOTIDE SEQUENCE [LARGE SCALE GENOMIC DNA]</scope>
    <source>
        <strain evidence="2">JCM 10673</strain>
    </source>
</reference>
<sequence>MVVRRHLLHAHDVGQDLRQEPHGTSLRVGALVSGLVVGPVAAVFVGVQGSAGRCGSSDIGGIPGHVSSGVVGVIGVIADGGFSTRGGAGFFTAEFLTPAPPVDRAGTLRVMPLNLVT</sequence>
<name>A0ABP3YWF8_9ACTN</name>
<keyword evidence="2" id="KW-1185">Reference proteome</keyword>
<evidence type="ECO:0000313" key="1">
    <source>
        <dbReference type="EMBL" id="GAA0908941.1"/>
    </source>
</evidence>
<gene>
    <name evidence="1" type="ORF">GCM10009549_16620</name>
</gene>
<protein>
    <submittedName>
        <fullName evidence="1">Uncharacterized protein</fullName>
    </submittedName>
</protein>
<evidence type="ECO:0000313" key="2">
    <source>
        <dbReference type="Proteomes" id="UP001501005"/>
    </source>
</evidence>
<organism evidence="1 2">
    <name type="scientific">Streptomyces thermoalcalitolerans</name>
    <dbReference type="NCBI Taxonomy" id="65605"/>
    <lineage>
        <taxon>Bacteria</taxon>
        <taxon>Bacillati</taxon>
        <taxon>Actinomycetota</taxon>
        <taxon>Actinomycetes</taxon>
        <taxon>Kitasatosporales</taxon>
        <taxon>Streptomycetaceae</taxon>
        <taxon>Streptomyces</taxon>
    </lineage>
</organism>
<accession>A0ABP3YWF8</accession>